<dbReference type="SUPFAM" id="SSF90123">
    <property type="entry name" value="ABC transporter transmembrane region"/>
    <property type="match status" value="2"/>
</dbReference>
<comment type="catalytic activity">
    <reaction evidence="13">
        <text>ATP + H2O + xenobioticSide 1 = ADP + phosphate + xenobioticSide 2.</text>
        <dbReference type="EC" id="7.6.2.2"/>
    </reaction>
</comment>
<evidence type="ECO:0000259" key="17">
    <source>
        <dbReference type="PROSITE" id="PS50929"/>
    </source>
</evidence>
<keyword evidence="11 15" id="KW-0472">Membrane</keyword>
<feature type="transmembrane region" description="Helical" evidence="15">
    <location>
        <begin position="126"/>
        <end position="149"/>
    </location>
</feature>
<feature type="region of interest" description="Disordered" evidence="14">
    <location>
        <begin position="1"/>
        <end position="33"/>
    </location>
</feature>
<dbReference type="GO" id="GO:0008559">
    <property type="term" value="F:ABC-type xenobiotic transporter activity"/>
    <property type="evidence" value="ECO:0007669"/>
    <property type="project" value="UniProtKB-EC"/>
</dbReference>
<keyword evidence="10 15" id="KW-1133">Transmembrane helix</keyword>
<feature type="transmembrane region" description="Helical" evidence="15">
    <location>
        <begin position="867"/>
        <end position="892"/>
    </location>
</feature>
<dbReference type="RefSeq" id="XP_018022501.1">
    <property type="nucleotide sequence ID" value="XM_018167012.2"/>
</dbReference>
<evidence type="ECO:0000256" key="6">
    <source>
        <dbReference type="ARBA" id="ARBA00022737"/>
    </source>
</evidence>
<organism evidence="18 19">
    <name type="scientific">Hyalella azteca</name>
    <name type="common">Amphipod</name>
    <dbReference type="NCBI Taxonomy" id="294128"/>
    <lineage>
        <taxon>Eukaryota</taxon>
        <taxon>Metazoa</taxon>
        <taxon>Ecdysozoa</taxon>
        <taxon>Arthropoda</taxon>
        <taxon>Crustacea</taxon>
        <taxon>Multicrustacea</taxon>
        <taxon>Malacostraca</taxon>
        <taxon>Eumalacostraca</taxon>
        <taxon>Peracarida</taxon>
        <taxon>Amphipoda</taxon>
        <taxon>Senticaudata</taxon>
        <taxon>Talitrida</taxon>
        <taxon>Talitroidea</taxon>
        <taxon>Hyalellidae</taxon>
        <taxon>Hyalella</taxon>
    </lineage>
</organism>
<protein>
    <recommendedName>
        <fullName evidence="3">ABC-type xenobiotic transporter</fullName>
        <ecNumber evidence="3">7.6.2.2</ecNumber>
    </recommendedName>
</protein>
<evidence type="ECO:0000256" key="1">
    <source>
        <dbReference type="ARBA" id="ARBA00004141"/>
    </source>
</evidence>
<feature type="compositionally biased region" description="Polar residues" evidence="14">
    <location>
        <begin position="20"/>
        <end position="33"/>
    </location>
</feature>
<feature type="transmembrane region" description="Helical" evidence="15">
    <location>
        <begin position="201"/>
        <end position="222"/>
    </location>
</feature>
<dbReference type="InterPro" id="IPR011527">
    <property type="entry name" value="ABC1_TM_dom"/>
</dbReference>
<feature type="domain" description="ABC transporter" evidence="16">
    <location>
        <begin position="480"/>
        <end position="716"/>
    </location>
</feature>
<dbReference type="Pfam" id="PF00664">
    <property type="entry name" value="ABC_membrane"/>
    <property type="match status" value="2"/>
</dbReference>
<dbReference type="GO" id="GO:0005743">
    <property type="term" value="C:mitochondrial inner membrane"/>
    <property type="evidence" value="ECO:0007669"/>
    <property type="project" value="TreeGrafter"/>
</dbReference>
<dbReference type="InterPro" id="IPR017871">
    <property type="entry name" value="ABC_transporter-like_CS"/>
</dbReference>
<feature type="transmembrane region" description="Helical" evidence="15">
    <location>
        <begin position="418"/>
        <end position="440"/>
    </location>
</feature>
<evidence type="ECO:0000256" key="14">
    <source>
        <dbReference type="SAM" id="MobiDB-lite"/>
    </source>
</evidence>
<dbReference type="GO" id="GO:0005524">
    <property type="term" value="F:ATP binding"/>
    <property type="evidence" value="ECO:0007669"/>
    <property type="project" value="UniProtKB-KW"/>
</dbReference>
<feature type="transmembrane region" description="Helical" evidence="15">
    <location>
        <begin position="296"/>
        <end position="314"/>
    </location>
</feature>
<feature type="transmembrane region" description="Helical" evidence="15">
    <location>
        <begin position="272"/>
        <end position="290"/>
    </location>
</feature>
<dbReference type="GO" id="GO:0015421">
    <property type="term" value="F:ABC-type oligopeptide transporter activity"/>
    <property type="evidence" value="ECO:0007669"/>
    <property type="project" value="TreeGrafter"/>
</dbReference>
<evidence type="ECO:0000256" key="15">
    <source>
        <dbReference type="SAM" id="Phobius"/>
    </source>
</evidence>
<comment type="subcellular location">
    <subcellularLocation>
        <location evidence="1">Membrane</location>
        <topology evidence="1">Multi-pass membrane protein</topology>
    </subcellularLocation>
</comment>
<dbReference type="OrthoDB" id="6500128at2759"/>
<evidence type="ECO:0000256" key="11">
    <source>
        <dbReference type="ARBA" id="ARBA00023136"/>
    </source>
</evidence>
<feature type="domain" description="ABC transporter" evidence="16">
    <location>
        <begin position="1148"/>
        <end position="1386"/>
    </location>
</feature>
<dbReference type="InterPro" id="IPR039421">
    <property type="entry name" value="Type_1_exporter"/>
</dbReference>
<keyword evidence="9" id="KW-1278">Translocase</keyword>
<dbReference type="InterPro" id="IPR036640">
    <property type="entry name" value="ABC1_TM_sf"/>
</dbReference>
<comment type="similarity">
    <text evidence="2">Belongs to the ABC transporter superfamily. ABCB family. Multidrug resistance exporter (TC 3.A.1.201) subfamily.</text>
</comment>
<feature type="transmembrane region" description="Helical" evidence="15">
    <location>
        <begin position="1093"/>
        <end position="1112"/>
    </location>
</feature>
<evidence type="ECO:0000256" key="5">
    <source>
        <dbReference type="ARBA" id="ARBA00022692"/>
    </source>
</evidence>
<feature type="transmembrane region" description="Helical" evidence="15">
    <location>
        <begin position="970"/>
        <end position="987"/>
    </location>
</feature>
<dbReference type="OMA" id="ICVMREG"/>
<dbReference type="CDD" id="cd18578">
    <property type="entry name" value="ABC_6TM_Pgp_ABCB1_D2_like"/>
    <property type="match status" value="1"/>
</dbReference>
<feature type="transmembrane region" description="Helical" evidence="15">
    <location>
        <begin position="1052"/>
        <end position="1073"/>
    </location>
</feature>
<evidence type="ECO:0000256" key="7">
    <source>
        <dbReference type="ARBA" id="ARBA00022741"/>
    </source>
</evidence>
<evidence type="ECO:0000313" key="19">
    <source>
        <dbReference type="RefSeq" id="XP_018022501.1"/>
    </source>
</evidence>
<evidence type="ECO:0000313" key="18">
    <source>
        <dbReference type="Proteomes" id="UP000694843"/>
    </source>
</evidence>
<accession>A0A8B7PBB5</accession>
<dbReference type="EC" id="7.6.2.2" evidence="3"/>
<dbReference type="CDD" id="cd03249">
    <property type="entry name" value="ABC_MTABC3_MDL1_MDL2"/>
    <property type="match status" value="2"/>
</dbReference>
<keyword evidence="8" id="KW-0067">ATP-binding</keyword>
<name>A0A8B7PBB5_HYAAZ</name>
<feature type="compositionally biased region" description="Basic and acidic residues" evidence="14">
    <location>
        <begin position="90"/>
        <end position="104"/>
    </location>
</feature>
<dbReference type="KEGG" id="hazt:108678559"/>
<feature type="domain" description="ABC transmembrane type-1" evidence="17">
    <location>
        <begin position="827"/>
        <end position="1113"/>
    </location>
</feature>
<dbReference type="FunFam" id="3.40.50.300:FF:000479">
    <property type="entry name" value="Multidrug resistance protein 1A"/>
    <property type="match status" value="2"/>
</dbReference>
<dbReference type="FunFam" id="1.20.1560.10:FF:000009">
    <property type="entry name" value="ABC transporter B family member 1"/>
    <property type="match status" value="1"/>
</dbReference>
<dbReference type="InterPro" id="IPR003439">
    <property type="entry name" value="ABC_transporter-like_ATP-bd"/>
</dbReference>
<sequence length="1388" mass="152134">MVTNSIRYEHISGSVPPHNNYHNKSPQTSRASRRFTGNANIELESAEEPKPCINGTSESISPEHKADHTAVFVSDGAHPDKKPPKWRPFKMKEKEKSENKEEEKEEMKPPVGVFQLFRYSTCTERALIILALAAASLAGLCMPAMTILFGDITNAFVYSDFNLTVVAYELNMTVEEANTTFQAMYSDDFFSDVIRFGAGNAIIGGVQLVTGYIFVTCLNYAAEGQVHRIRTQFLRCTLRQEMGWFDTHKTNDFASKVTEDLNKLQEGMGEKVGMIVFFFVNFIAHVIIAFVHGWELTLVIMSVFPLLAITAGLISKIQSSLTTQEMAEYAKAGSIAEEVLSGIKTVLAFGGETKEVKRYESNLVHARNAGVRRGMFSGISLGLVWLIIYASYSIAFWYGTGLILDSRYPNDGDYDPAVLIVVFFSVLVGALNMGQVAPFVEAFNIARGAAANVYDILERPSAIDPMSEDGLRPNEVHGNIEFRRVHFEYPSRSDVPVLQGLSLRIQPGETVALVGSSGCGKSTCIQLLQRFYDPRQGEVTLDSVDVRSLNIGWLRDQIGVVGQEPVLFATTIEENIRYGRDGISFEDVVAAAKQANAHDFVMKLPKQYQTQVGDRGAQMSGGQKQRLAIARALVKRPKVLLLDEATSALDNQSESIVQNALDKARQGRTTIIVAHRLTTIRSADVIVALKDGRAEEMGTHDELMAKRGLYHSLVTAQLAPSERKSALEEDLTEQSEYKTATELDRDVLDDISDITASLAMSPTRRSISKKLGSSTVSVRSQGTQRRSRGSVYIRLPLPQGKKKEKPPTLPMREILKANKTEWPQITLGVVGSVIMGSCTPLYAVLFGDVLGTLSIADPAEARAEANFYALLFLCIGIVAAISTFMQAYFFALSGEILTMRLRSRAFSQMLSQELGWFDMDENSVGALCSRLSSDAAAVQGATGSRLGTIMQALTTLGLSLGLALYYDWRLGLVCVPFIPVVLVAVYLESRILSGQSITESEVLQSAGKIAMEAISNVRTVASLHKEEHFSQRYAEALHEPHRLALRNSHLRGVAFGFAQCVPFGAYAVVMFYGGYLVDKGAMPYENVFKVAEAIIFGTMMVGQAVAFAPNYAKGKVAAARIFKLLARVPLIDSSPSVGRTLNEEFDEVRLHDVHFRYPNREDVQILQGLSLVVSKGKTLALVGSSGCGKSTVISLIERFYDPEKGKLTINNEDLKGLNVGSVRRGVGLVSQEPLLFDLSIRENIAYGDNSREVPFDEIVAAAKQANISSFIESLPEKYNTRVGSKGTQLSGGQKQRIAIARALVRNPSVLMLDEATSALDTESEAVVQEALDKAQAGRTSIVIAHRLSTIQGADTIAVISSGKLVESGTHDQLMARNGHYAQLYQSNR</sequence>
<keyword evidence="4" id="KW-0813">Transport</keyword>
<dbReference type="PANTHER" id="PTHR43394:SF27">
    <property type="entry name" value="ATP-DEPENDENT TRANSLOCASE ABCB1-LIKE"/>
    <property type="match status" value="1"/>
</dbReference>
<dbReference type="Gene3D" id="3.40.50.300">
    <property type="entry name" value="P-loop containing nucleotide triphosphate hydrolases"/>
    <property type="match status" value="2"/>
</dbReference>
<dbReference type="PROSITE" id="PS50929">
    <property type="entry name" value="ABC_TM1F"/>
    <property type="match status" value="2"/>
</dbReference>
<evidence type="ECO:0000256" key="13">
    <source>
        <dbReference type="ARBA" id="ARBA00034018"/>
    </source>
</evidence>
<evidence type="ECO:0000256" key="4">
    <source>
        <dbReference type="ARBA" id="ARBA00022448"/>
    </source>
</evidence>
<feature type="compositionally biased region" description="Polar residues" evidence="14">
    <location>
        <begin position="765"/>
        <end position="775"/>
    </location>
</feature>
<dbReference type="PROSITE" id="PS50893">
    <property type="entry name" value="ABC_TRANSPORTER_2"/>
    <property type="match status" value="2"/>
</dbReference>
<keyword evidence="7" id="KW-0547">Nucleotide-binding</keyword>
<feature type="transmembrane region" description="Helical" evidence="15">
    <location>
        <begin position="375"/>
        <end position="398"/>
    </location>
</feature>
<proteinExistence type="inferred from homology"/>
<dbReference type="CDD" id="cd18577">
    <property type="entry name" value="ABC_6TM_Pgp_ABCB1_D1_like"/>
    <property type="match status" value="1"/>
</dbReference>
<dbReference type="PROSITE" id="PS00211">
    <property type="entry name" value="ABC_TRANSPORTER_1"/>
    <property type="match status" value="2"/>
</dbReference>
<keyword evidence="18" id="KW-1185">Reference proteome</keyword>
<feature type="region of interest" description="Disordered" evidence="14">
    <location>
        <begin position="74"/>
        <end position="104"/>
    </location>
</feature>
<dbReference type="FunFam" id="1.20.1560.10:FF:000018">
    <property type="entry name" value="ATP-binding cassette subfamily B member 11"/>
    <property type="match status" value="1"/>
</dbReference>
<evidence type="ECO:0000256" key="10">
    <source>
        <dbReference type="ARBA" id="ARBA00022989"/>
    </source>
</evidence>
<keyword evidence="12" id="KW-0325">Glycoprotein</keyword>
<evidence type="ECO:0000259" key="16">
    <source>
        <dbReference type="PROSITE" id="PS50893"/>
    </source>
</evidence>
<dbReference type="GO" id="GO:0090374">
    <property type="term" value="P:oligopeptide export from mitochondrion"/>
    <property type="evidence" value="ECO:0007669"/>
    <property type="project" value="TreeGrafter"/>
</dbReference>
<evidence type="ECO:0000256" key="12">
    <source>
        <dbReference type="ARBA" id="ARBA00023180"/>
    </source>
</evidence>
<evidence type="ECO:0000256" key="2">
    <source>
        <dbReference type="ARBA" id="ARBA00007577"/>
    </source>
</evidence>
<dbReference type="PANTHER" id="PTHR43394">
    <property type="entry name" value="ATP-DEPENDENT PERMEASE MDL1, MITOCHONDRIAL"/>
    <property type="match status" value="1"/>
</dbReference>
<keyword evidence="6" id="KW-0677">Repeat</keyword>
<dbReference type="GO" id="GO:0016887">
    <property type="term" value="F:ATP hydrolysis activity"/>
    <property type="evidence" value="ECO:0007669"/>
    <property type="project" value="InterPro"/>
</dbReference>
<reference evidence="19" key="1">
    <citation type="submission" date="2025-08" db="UniProtKB">
        <authorList>
            <consortium name="RefSeq"/>
        </authorList>
    </citation>
    <scope>IDENTIFICATION</scope>
    <source>
        <tissue evidence="19">Whole organism</tissue>
    </source>
</reference>
<feature type="domain" description="ABC transmembrane type-1" evidence="17">
    <location>
        <begin position="129"/>
        <end position="443"/>
    </location>
</feature>
<keyword evidence="5 15" id="KW-0812">Transmembrane</keyword>
<dbReference type="GO" id="GO:0017085">
    <property type="term" value="P:response to insecticide"/>
    <property type="evidence" value="ECO:0007669"/>
    <property type="project" value="UniProtKB-ARBA"/>
</dbReference>
<dbReference type="SMART" id="SM00382">
    <property type="entry name" value="AAA"/>
    <property type="match status" value="2"/>
</dbReference>
<gene>
    <name evidence="19" type="primary">LOC108678559</name>
</gene>
<dbReference type="InterPro" id="IPR027417">
    <property type="entry name" value="P-loop_NTPase"/>
</dbReference>
<dbReference type="Gene3D" id="1.20.1560.10">
    <property type="entry name" value="ABC transporter type 1, transmembrane domain"/>
    <property type="match status" value="1"/>
</dbReference>
<dbReference type="InterPro" id="IPR003593">
    <property type="entry name" value="AAA+_ATPase"/>
</dbReference>
<evidence type="ECO:0000256" key="3">
    <source>
        <dbReference type="ARBA" id="ARBA00012191"/>
    </source>
</evidence>
<dbReference type="GO" id="GO:0097254">
    <property type="term" value="P:renal tubular secretion"/>
    <property type="evidence" value="ECO:0007669"/>
    <property type="project" value="UniProtKB-ARBA"/>
</dbReference>
<evidence type="ECO:0000256" key="9">
    <source>
        <dbReference type="ARBA" id="ARBA00022967"/>
    </source>
</evidence>
<dbReference type="SUPFAM" id="SSF52540">
    <property type="entry name" value="P-loop containing nucleoside triphosphate hydrolases"/>
    <property type="match status" value="2"/>
</dbReference>
<feature type="region of interest" description="Disordered" evidence="14">
    <location>
        <begin position="765"/>
        <end position="785"/>
    </location>
</feature>
<dbReference type="GeneID" id="108678559"/>
<dbReference type="Proteomes" id="UP000694843">
    <property type="component" value="Unplaced"/>
</dbReference>
<dbReference type="Pfam" id="PF00005">
    <property type="entry name" value="ABC_tran"/>
    <property type="match status" value="2"/>
</dbReference>
<evidence type="ECO:0000256" key="8">
    <source>
        <dbReference type="ARBA" id="ARBA00022840"/>
    </source>
</evidence>